<proteinExistence type="predicted"/>
<feature type="non-terminal residue" evidence="1">
    <location>
        <position position="52"/>
    </location>
</feature>
<name>A0A172R0L3_DROSU</name>
<gene>
    <name evidence="1" type="primary">Pif1A</name>
</gene>
<accession>A0A172R0L3</accession>
<evidence type="ECO:0000313" key="1">
    <source>
        <dbReference type="EMBL" id="ANE06816.1"/>
    </source>
</evidence>
<dbReference type="EMBL" id="KT318991">
    <property type="protein sequence ID" value="ANE06816.1"/>
    <property type="molecule type" value="Genomic_DNA"/>
</dbReference>
<reference evidence="1" key="1">
    <citation type="journal article" date="2016" name="Sci. Rep.">
        <title>Inversions and adaptation to the plant toxin ouabain shape DNA sequence variation within and between chromosomal inversions of Drosophila subobscura.</title>
        <authorList>
            <person name="Pegueroles C."/>
            <person name="Ferres-Coy A."/>
            <person name="Marti-Solano M."/>
            <person name="Aquadro C.F."/>
            <person name="Pascual M."/>
            <person name="Mestres F."/>
        </authorList>
    </citation>
    <scope>NUCLEOTIDE SEQUENCE</scope>
    <source>
        <strain evidence="1">MP63_O3+4+1</strain>
    </source>
</reference>
<organism evidence="1">
    <name type="scientific">Drosophila subobscura</name>
    <name type="common">Fruit fly</name>
    <dbReference type="NCBI Taxonomy" id="7241"/>
    <lineage>
        <taxon>Eukaryota</taxon>
        <taxon>Metazoa</taxon>
        <taxon>Ecdysozoa</taxon>
        <taxon>Arthropoda</taxon>
        <taxon>Hexapoda</taxon>
        <taxon>Insecta</taxon>
        <taxon>Pterygota</taxon>
        <taxon>Neoptera</taxon>
        <taxon>Endopterygota</taxon>
        <taxon>Diptera</taxon>
        <taxon>Brachycera</taxon>
        <taxon>Muscomorpha</taxon>
        <taxon>Ephydroidea</taxon>
        <taxon>Drosophilidae</taxon>
        <taxon>Drosophila</taxon>
        <taxon>Sophophora</taxon>
    </lineage>
</organism>
<protein>
    <submittedName>
        <fullName evidence="1">PFTAIRE-interacting factor 1A</fullName>
    </submittedName>
</protein>
<dbReference type="AlphaFoldDB" id="A0A172R0L3"/>
<feature type="non-terminal residue" evidence="1">
    <location>
        <position position="1"/>
    </location>
</feature>
<sequence>MDSTCEGHCQRLQNLLEESAQHLEDRDKRCLQQLLQCVQQLDLDAMMPSGEQ</sequence>